<dbReference type="Pfam" id="PF04043">
    <property type="entry name" value="PMEI"/>
    <property type="match status" value="1"/>
</dbReference>
<feature type="chain" id="PRO_5014129211" evidence="2">
    <location>
        <begin position="30"/>
        <end position="207"/>
    </location>
</feature>
<evidence type="ECO:0000259" key="3">
    <source>
        <dbReference type="SMART" id="SM00856"/>
    </source>
</evidence>
<dbReference type="GO" id="GO:0030599">
    <property type="term" value="F:pectinesterase activity"/>
    <property type="evidence" value="ECO:0007669"/>
    <property type="project" value="UniProtKB-EC"/>
</dbReference>
<dbReference type="SUPFAM" id="SSF101148">
    <property type="entry name" value="Plant invertase/pectin methylesterase inhibitor"/>
    <property type="match status" value="1"/>
</dbReference>
<dbReference type="PANTHER" id="PTHR31080:SF87">
    <property type="entry name" value="PECTINESTERASE INHIBITOR 7"/>
    <property type="match status" value="1"/>
</dbReference>
<protein>
    <submittedName>
        <fullName evidence="4">21 kDa protein</fullName>
        <ecNumber evidence="4">3.1.1.11</ecNumber>
    </submittedName>
</protein>
<dbReference type="InterPro" id="IPR006501">
    <property type="entry name" value="Pectinesterase_inhib_dom"/>
</dbReference>
<dbReference type="PANTHER" id="PTHR31080">
    <property type="entry name" value="PECTINESTERASE INHIBITOR-LIKE"/>
    <property type="match status" value="1"/>
</dbReference>
<keyword evidence="5" id="KW-1185">Reference proteome</keyword>
<gene>
    <name evidence="4" type="ORF">AXF42_Ash012628</name>
</gene>
<dbReference type="EMBL" id="KZ454132">
    <property type="protein sequence ID" value="PKA46495.1"/>
    <property type="molecule type" value="Genomic_DNA"/>
</dbReference>
<dbReference type="InterPro" id="IPR035513">
    <property type="entry name" value="Invertase/methylesterase_inhib"/>
</dbReference>
<name>A0A2H9ZT76_9ASPA</name>
<dbReference type="EC" id="3.1.1.11" evidence="4"/>
<feature type="signal peptide" evidence="2">
    <location>
        <begin position="1"/>
        <end position="29"/>
    </location>
</feature>
<dbReference type="OrthoDB" id="1430376at2759"/>
<organism evidence="4 5">
    <name type="scientific">Apostasia shenzhenica</name>
    <dbReference type="NCBI Taxonomy" id="1088818"/>
    <lineage>
        <taxon>Eukaryota</taxon>
        <taxon>Viridiplantae</taxon>
        <taxon>Streptophyta</taxon>
        <taxon>Embryophyta</taxon>
        <taxon>Tracheophyta</taxon>
        <taxon>Spermatophyta</taxon>
        <taxon>Magnoliopsida</taxon>
        <taxon>Liliopsida</taxon>
        <taxon>Asparagales</taxon>
        <taxon>Orchidaceae</taxon>
        <taxon>Apostasioideae</taxon>
        <taxon>Apostasia</taxon>
    </lineage>
</organism>
<dbReference type="InterPro" id="IPR051955">
    <property type="entry name" value="PME_Inhibitor"/>
</dbReference>
<dbReference type="AlphaFoldDB" id="A0A2H9ZT76"/>
<dbReference type="GO" id="GO:0004857">
    <property type="term" value="F:enzyme inhibitor activity"/>
    <property type="evidence" value="ECO:0007669"/>
    <property type="project" value="InterPro"/>
</dbReference>
<evidence type="ECO:0000313" key="4">
    <source>
        <dbReference type="EMBL" id="PKA46495.1"/>
    </source>
</evidence>
<dbReference type="Gene3D" id="1.20.140.40">
    <property type="entry name" value="Invertase/pectin methylesterase inhibitor family protein"/>
    <property type="match status" value="1"/>
</dbReference>
<proteinExistence type="predicted"/>
<feature type="domain" description="Pectinesterase inhibitor" evidence="3">
    <location>
        <begin position="40"/>
        <end position="199"/>
    </location>
</feature>
<sequence length="207" mass="21814">MEEPLMTCRPTKLSLSLFLLLCFLPLFSGAGFHPSPVASAGDRFIQEKCNTTEFPHLCVASLSTFAPAIGDSMTMMAHAALNVSLKSARSTSAMIAGLSASSGDRMSPRVAGAVRDCVENLADSVDSLRLSLMEMGSLQGRSIWMKIDDIQTWVSAALTEENTCVEGFDDDGVDGSPVKAAVSAQVLSVAQLTSNALALINDLSPVP</sequence>
<evidence type="ECO:0000313" key="5">
    <source>
        <dbReference type="Proteomes" id="UP000236161"/>
    </source>
</evidence>
<reference evidence="4 5" key="1">
    <citation type="journal article" date="2017" name="Nature">
        <title>The Apostasia genome and the evolution of orchids.</title>
        <authorList>
            <person name="Zhang G.Q."/>
            <person name="Liu K.W."/>
            <person name="Li Z."/>
            <person name="Lohaus R."/>
            <person name="Hsiao Y.Y."/>
            <person name="Niu S.C."/>
            <person name="Wang J.Y."/>
            <person name="Lin Y.C."/>
            <person name="Xu Q."/>
            <person name="Chen L.J."/>
            <person name="Yoshida K."/>
            <person name="Fujiwara S."/>
            <person name="Wang Z.W."/>
            <person name="Zhang Y.Q."/>
            <person name="Mitsuda N."/>
            <person name="Wang M."/>
            <person name="Liu G.H."/>
            <person name="Pecoraro L."/>
            <person name="Huang H.X."/>
            <person name="Xiao X.J."/>
            <person name="Lin M."/>
            <person name="Wu X.Y."/>
            <person name="Wu W.L."/>
            <person name="Chen Y.Y."/>
            <person name="Chang S.B."/>
            <person name="Sakamoto S."/>
            <person name="Ohme-Takagi M."/>
            <person name="Yagi M."/>
            <person name="Zeng S.J."/>
            <person name="Shen C.Y."/>
            <person name="Yeh C.M."/>
            <person name="Luo Y.B."/>
            <person name="Tsai W.C."/>
            <person name="Van de Peer Y."/>
            <person name="Liu Z.J."/>
        </authorList>
    </citation>
    <scope>NUCLEOTIDE SEQUENCE [LARGE SCALE GENOMIC DNA]</scope>
    <source>
        <strain evidence="5">cv. Shenzhen</strain>
        <tissue evidence="4">Stem</tissue>
    </source>
</reference>
<accession>A0A2H9ZT76</accession>
<keyword evidence="4" id="KW-0378">Hydrolase</keyword>
<dbReference type="Proteomes" id="UP000236161">
    <property type="component" value="Unassembled WGS sequence"/>
</dbReference>
<dbReference type="STRING" id="1088818.A0A2H9ZT76"/>
<dbReference type="NCBIfam" id="TIGR01614">
    <property type="entry name" value="PME_inhib"/>
    <property type="match status" value="1"/>
</dbReference>
<keyword evidence="1 2" id="KW-0732">Signal</keyword>
<dbReference type="SMART" id="SM00856">
    <property type="entry name" value="PMEI"/>
    <property type="match status" value="1"/>
</dbReference>
<evidence type="ECO:0000256" key="2">
    <source>
        <dbReference type="SAM" id="SignalP"/>
    </source>
</evidence>
<evidence type="ECO:0000256" key="1">
    <source>
        <dbReference type="ARBA" id="ARBA00022729"/>
    </source>
</evidence>
<dbReference type="CDD" id="cd15798">
    <property type="entry name" value="PMEI-like_3"/>
    <property type="match status" value="1"/>
</dbReference>